<dbReference type="AlphaFoldDB" id="A0A8T2ZQM4"/>
<dbReference type="PANTHER" id="PTHR12097">
    <property type="entry name" value="SPLICING FACTOR 3B, SUBUNIT 1-RELATED"/>
    <property type="match status" value="1"/>
</dbReference>
<organism evidence="2 3">
    <name type="scientific">Populus deltoides</name>
    <name type="common">Eastern poplar</name>
    <name type="synonym">Eastern cottonwood</name>
    <dbReference type="NCBI Taxonomy" id="3696"/>
    <lineage>
        <taxon>Eukaryota</taxon>
        <taxon>Viridiplantae</taxon>
        <taxon>Streptophyta</taxon>
        <taxon>Embryophyta</taxon>
        <taxon>Tracheophyta</taxon>
        <taxon>Spermatophyta</taxon>
        <taxon>Magnoliopsida</taxon>
        <taxon>eudicotyledons</taxon>
        <taxon>Gunneridae</taxon>
        <taxon>Pentapetalae</taxon>
        <taxon>rosids</taxon>
        <taxon>fabids</taxon>
        <taxon>Malpighiales</taxon>
        <taxon>Salicaceae</taxon>
        <taxon>Saliceae</taxon>
        <taxon>Populus</taxon>
    </lineage>
</organism>
<dbReference type="InterPro" id="IPR038737">
    <property type="entry name" value="SF3b_su1-like"/>
</dbReference>
<evidence type="ECO:0000313" key="3">
    <source>
        <dbReference type="Proteomes" id="UP000807159"/>
    </source>
</evidence>
<reference evidence="2" key="1">
    <citation type="journal article" date="2021" name="J. Hered.">
        <title>Genome Assembly of Salicaceae Populus deltoides (Eastern Cottonwood) I-69 Based on Nanopore Sequencing and Hi-C Technologies.</title>
        <authorList>
            <person name="Bai S."/>
            <person name="Wu H."/>
            <person name="Zhang J."/>
            <person name="Pan Z."/>
            <person name="Zhao W."/>
            <person name="Li Z."/>
            <person name="Tong C."/>
        </authorList>
    </citation>
    <scope>NUCLEOTIDE SEQUENCE</scope>
    <source>
        <tissue evidence="2">Leaf</tissue>
    </source>
</reference>
<dbReference type="EMBL" id="JACEGQ020000001">
    <property type="protein sequence ID" value="KAH8519600.1"/>
    <property type="molecule type" value="Genomic_DNA"/>
</dbReference>
<dbReference type="Proteomes" id="UP000807159">
    <property type="component" value="Chromosome 1"/>
</dbReference>
<dbReference type="GO" id="GO:0003729">
    <property type="term" value="F:mRNA binding"/>
    <property type="evidence" value="ECO:0007669"/>
    <property type="project" value="InterPro"/>
</dbReference>
<evidence type="ECO:0008006" key="4">
    <source>
        <dbReference type="Google" id="ProtNLM"/>
    </source>
</evidence>
<accession>A0A8T2ZQM4</accession>
<feature type="compositionally biased region" description="Basic and acidic residues" evidence="1">
    <location>
        <begin position="72"/>
        <end position="118"/>
    </location>
</feature>
<evidence type="ECO:0000313" key="2">
    <source>
        <dbReference type="EMBL" id="KAH8519600.1"/>
    </source>
</evidence>
<gene>
    <name evidence="2" type="ORF">H0E87_001132</name>
</gene>
<protein>
    <recommendedName>
        <fullName evidence="4">Splicing factor 3B subunit 1 domain-containing protein</fullName>
    </recommendedName>
</protein>
<feature type="compositionally biased region" description="Low complexity" evidence="1">
    <location>
        <begin position="250"/>
        <end position="271"/>
    </location>
</feature>
<keyword evidence="3" id="KW-1185">Reference proteome</keyword>
<feature type="region of interest" description="Disordered" evidence="1">
    <location>
        <begin position="157"/>
        <end position="271"/>
    </location>
</feature>
<feature type="region of interest" description="Disordered" evidence="1">
    <location>
        <begin position="68"/>
        <end position="131"/>
    </location>
</feature>
<proteinExistence type="predicted"/>
<feature type="compositionally biased region" description="Basic and acidic residues" evidence="1">
    <location>
        <begin position="157"/>
        <end position="171"/>
    </location>
</feature>
<name>A0A8T2ZQM4_POPDE</name>
<comment type="caution">
    <text evidence="2">The sequence shown here is derived from an EMBL/GenBank/DDBJ whole genome shotgun (WGS) entry which is preliminary data.</text>
</comment>
<dbReference type="GO" id="GO:0000245">
    <property type="term" value="P:spliceosomal complex assembly"/>
    <property type="evidence" value="ECO:0007669"/>
    <property type="project" value="InterPro"/>
</dbReference>
<evidence type="ECO:0000256" key="1">
    <source>
        <dbReference type="SAM" id="MobiDB-lite"/>
    </source>
</evidence>
<feature type="compositionally biased region" description="Basic and acidic residues" evidence="1">
    <location>
        <begin position="180"/>
        <end position="192"/>
    </location>
</feature>
<sequence>MDPEIAKTQEERKKMEQQLASLTSLTFDRDLYGGVDREAYETSIPATDDEEPDMGLNEVAQRLASYTAPKSVLKEMPRGGDDSEETDGFRKPSRIIDREDDYRRRRLDRIISPERHDPFAAGEKTPDPSVRTYSDVMMEESLKKQKEELLRKIANKKKEEEEARAEKEEKVASSVPKRSNRWDQSKEDDGKVVKKAKTGSDWDLPDATPGIGRWDATPTPGRIGDATPGAGRRNRWDETPTPGRVVDSDATPAGGVTPGATPAGVAWGRYS</sequence>